<comment type="similarity">
    <text evidence="1">Belongs to the class I-like SAM-binding methyltransferase superfamily. EEF2KMT family.</text>
</comment>
<evidence type="ECO:0000313" key="6">
    <source>
        <dbReference type="Ensembl" id="ENSSORP00005004968.1"/>
    </source>
</evidence>
<dbReference type="InterPro" id="IPR029063">
    <property type="entry name" value="SAM-dependent_MTases_sf"/>
</dbReference>
<dbReference type="GO" id="GO:0008168">
    <property type="term" value="F:methyltransferase activity"/>
    <property type="evidence" value="ECO:0007669"/>
    <property type="project" value="UniProtKB-KW"/>
</dbReference>
<dbReference type="Pfam" id="PF10294">
    <property type="entry name" value="Methyltransf_16"/>
    <property type="match status" value="1"/>
</dbReference>
<evidence type="ECO:0000313" key="7">
    <source>
        <dbReference type="Proteomes" id="UP000472271"/>
    </source>
</evidence>
<dbReference type="InterPro" id="IPR029426">
    <property type="entry name" value="FAM86_N"/>
</dbReference>
<dbReference type="Ensembl" id="ENSSORT00005005108.1">
    <property type="protein sequence ID" value="ENSSORP00005004968.1"/>
    <property type="gene ID" value="ENSSORG00005002979.1"/>
</dbReference>
<name>A0A672YKB3_9TELE</name>
<dbReference type="AlphaFoldDB" id="A0A672YKB3"/>
<accession>A0A672YKB3</accession>
<sequence length="295" mass="32919">MSRLASFPWTFVEKDLECNKSSEVISEILKQTCFHPLCRKFPPSVKYRRLFISELIRRLEAADCDPLDELYDALAEVLGAEEDTECYKTYLLPCGAAVSLSESVALISGGTTGLVTWEAALHLTEWALDHQQTFRGRTVLELGSGVGLTGIAICRSCQPSTYVFSDCHPTVLQKLRDNVDLNGLDEQTVRVEELDWSTVTDEQLRAFGADTVIAADVVYDPDIVVSLVELLSRVLKGSSPDVLICSTVRNPDTYSSFKQQLENAGISHHVITDPVRHVFPYNRVSVIEMIKLYIK</sequence>
<evidence type="ECO:0000256" key="3">
    <source>
        <dbReference type="ARBA" id="ARBA00022679"/>
    </source>
</evidence>
<evidence type="ECO:0000256" key="2">
    <source>
        <dbReference type="ARBA" id="ARBA00022603"/>
    </source>
</evidence>
<keyword evidence="4" id="KW-0949">S-adenosyl-L-methionine</keyword>
<dbReference type="Pfam" id="PF14904">
    <property type="entry name" value="FAM86"/>
    <property type="match status" value="1"/>
</dbReference>
<organism evidence="6 7">
    <name type="scientific">Sphaeramia orbicularis</name>
    <name type="common">orbiculate cardinalfish</name>
    <dbReference type="NCBI Taxonomy" id="375764"/>
    <lineage>
        <taxon>Eukaryota</taxon>
        <taxon>Metazoa</taxon>
        <taxon>Chordata</taxon>
        <taxon>Craniata</taxon>
        <taxon>Vertebrata</taxon>
        <taxon>Euteleostomi</taxon>
        <taxon>Actinopterygii</taxon>
        <taxon>Neopterygii</taxon>
        <taxon>Teleostei</taxon>
        <taxon>Neoteleostei</taxon>
        <taxon>Acanthomorphata</taxon>
        <taxon>Gobiaria</taxon>
        <taxon>Kurtiformes</taxon>
        <taxon>Apogonoidei</taxon>
        <taxon>Apogonidae</taxon>
        <taxon>Apogoninae</taxon>
        <taxon>Sphaeramia</taxon>
    </lineage>
</organism>
<protein>
    <recommendedName>
        <fullName evidence="5">FAM86 N-terminal domain-containing protein</fullName>
    </recommendedName>
</protein>
<keyword evidence="2" id="KW-0489">Methyltransferase</keyword>
<evidence type="ECO:0000256" key="4">
    <source>
        <dbReference type="ARBA" id="ARBA00022691"/>
    </source>
</evidence>
<reference evidence="6" key="1">
    <citation type="submission" date="2019-06" db="EMBL/GenBank/DDBJ databases">
        <authorList>
            <consortium name="Wellcome Sanger Institute Data Sharing"/>
        </authorList>
    </citation>
    <scope>NUCLEOTIDE SEQUENCE [LARGE SCALE GENOMIC DNA]</scope>
</reference>
<dbReference type="Proteomes" id="UP000472271">
    <property type="component" value="Chromosome 8"/>
</dbReference>
<keyword evidence="7" id="KW-1185">Reference proteome</keyword>
<dbReference type="CDD" id="cd02440">
    <property type="entry name" value="AdoMet_MTases"/>
    <property type="match status" value="1"/>
</dbReference>
<proteinExistence type="inferred from homology"/>
<evidence type="ECO:0000259" key="5">
    <source>
        <dbReference type="Pfam" id="PF14904"/>
    </source>
</evidence>
<dbReference type="InterPro" id="IPR019410">
    <property type="entry name" value="Methyltransf_16"/>
</dbReference>
<dbReference type="GO" id="GO:0032259">
    <property type="term" value="P:methylation"/>
    <property type="evidence" value="ECO:0007669"/>
    <property type="project" value="UniProtKB-KW"/>
</dbReference>
<dbReference type="Gene3D" id="3.40.50.150">
    <property type="entry name" value="Vaccinia Virus protein VP39"/>
    <property type="match status" value="1"/>
</dbReference>
<reference evidence="6" key="3">
    <citation type="submission" date="2025-09" db="UniProtKB">
        <authorList>
            <consortium name="Ensembl"/>
        </authorList>
    </citation>
    <scope>IDENTIFICATION</scope>
</reference>
<keyword evidence="3" id="KW-0808">Transferase</keyword>
<evidence type="ECO:0000256" key="1">
    <source>
        <dbReference type="ARBA" id="ARBA00005511"/>
    </source>
</evidence>
<dbReference type="GO" id="GO:0032991">
    <property type="term" value="C:protein-containing complex"/>
    <property type="evidence" value="ECO:0007669"/>
    <property type="project" value="TreeGrafter"/>
</dbReference>
<gene>
    <name evidence="6" type="primary">eef2kmt</name>
</gene>
<feature type="domain" description="FAM86 N-terminal" evidence="5">
    <location>
        <begin position="1"/>
        <end position="77"/>
    </location>
</feature>
<dbReference type="SUPFAM" id="SSF53335">
    <property type="entry name" value="S-adenosyl-L-methionine-dependent methyltransferases"/>
    <property type="match status" value="1"/>
</dbReference>
<dbReference type="PANTHER" id="PTHR14614">
    <property type="entry name" value="HEPATOCELLULAR CARCINOMA-ASSOCIATED ANTIGEN"/>
    <property type="match status" value="1"/>
</dbReference>
<dbReference type="PANTHER" id="PTHR14614:SF130">
    <property type="entry name" value="PROTEIN-LYSINE N-METHYLTRANSFERASE EEF2KMT"/>
    <property type="match status" value="1"/>
</dbReference>
<reference evidence="6" key="2">
    <citation type="submission" date="2025-08" db="UniProtKB">
        <authorList>
            <consortium name="Ensembl"/>
        </authorList>
    </citation>
    <scope>IDENTIFICATION</scope>
</reference>
<dbReference type="InParanoid" id="A0A672YKB3"/>